<keyword evidence="5 9" id="KW-0697">Rotamase</keyword>
<reference evidence="12 13" key="1">
    <citation type="submission" date="2010-12" db="EMBL/GenBank/DDBJ databases">
        <title>Complete sequence of Desulfurispirillum indicum S5.</title>
        <authorList>
            <consortium name="US DOE Joint Genome Institute"/>
            <person name="Lucas S."/>
            <person name="Copeland A."/>
            <person name="Lapidus A."/>
            <person name="Cheng J.-F."/>
            <person name="Goodwin L."/>
            <person name="Pitluck S."/>
            <person name="Chertkov O."/>
            <person name="Held B."/>
            <person name="Detter J.C."/>
            <person name="Han C."/>
            <person name="Tapia R."/>
            <person name="Land M."/>
            <person name="Hauser L."/>
            <person name="Kyrpides N."/>
            <person name="Ivanova N."/>
            <person name="Mikhailova N."/>
            <person name="Haggblom M."/>
            <person name="Rauschenbach I."/>
            <person name="Bini E."/>
            <person name="Woyke T."/>
        </authorList>
    </citation>
    <scope>NUCLEOTIDE SEQUENCE [LARGE SCALE GENOMIC DNA]</scope>
    <source>
        <strain evidence="13">ATCC BAA-1389 / DSM 22839 / S5</strain>
    </source>
</reference>
<evidence type="ECO:0000256" key="6">
    <source>
        <dbReference type="ARBA" id="ARBA00023186"/>
    </source>
</evidence>
<keyword evidence="13" id="KW-1185">Reference proteome</keyword>
<protein>
    <recommendedName>
        <fullName evidence="10">Peptidyl-prolyl cis-trans isomerase</fullName>
        <ecNumber evidence="10">5.2.1.8</ecNumber>
    </recommendedName>
</protein>
<organism evidence="12 13">
    <name type="scientific">Desulfurispirillum indicum (strain ATCC BAA-1389 / DSM 22839 / S5)</name>
    <dbReference type="NCBI Taxonomy" id="653733"/>
    <lineage>
        <taxon>Bacteria</taxon>
        <taxon>Pseudomonadati</taxon>
        <taxon>Chrysiogenota</taxon>
        <taxon>Chrysiogenia</taxon>
        <taxon>Chrysiogenales</taxon>
        <taxon>Chrysiogenaceae</taxon>
        <taxon>Desulfurispirillum</taxon>
    </lineage>
</organism>
<dbReference type="KEGG" id="din:Selin_0257"/>
<accession>E6W6L3</accession>
<gene>
    <name evidence="12" type="ordered locus">Selin_0257</name>
</gene>
<dbReference type="Pfam" id="PF00254">
    <property type="entry name" value="FKBP_C"/>
    <property type="match status" value="1"/>
</dbReference>
<comment type="function">
    <text evidence="8">Also involved in hydrogenase metallocenter assembly, probably by participating in the nickel insertion step. This function in hydrogenase biosynthesis requires chaperone activity and the presence of the metal-binding domain, but not PPIase activity.</text>
</comment>
<dbReference type="eggNOG" id="COG1047">
    <property type="taxonomic scope" value="Bacteria"/>
</dbReference>
<keyword evidence="7 9" id="KW-0413">Isomerase</keyword>
<dbReference type="OrthoDB" id="9808891at2"/>
<keyword evidence="4" id="KW-0963">Cytoplasm</keyword>
<evidence type="ECO:0000256" key="2">
    <source>
        <dbReference type="ARBA" id="ARBA00004496"/>
    </source>
</evidence>
<dbReference type="Proteomes" id="UP000002572">
    <property type="component" value="Chromosome"/>
</dbReference>
<evidence type="ECO:0000256" key="1">
    <source>
        <dbReference type="ARBA" id="ARBA00000971"/>
    </source>
</evidence>
<dbReference type="Gene3D" id="3.10.50.40">
    <property type="match status" value="1"/>
</dbReference>
<dbReference type="SUPFAM" id="SSF54534">
    <property type="entry name" value="FKBP-like"/>
    <property type="match status" value="1"/>
</dbReference>
<dbReference type="AlphaFoldDB" id="E6W6L3"/>
<dbReference type="GO" id="GO:0042026">
    <property type="term" value="P:protein refolding"/>
    <property type="evidence" value="ECO:0007669"/>
    <property type="project" value="UniProtKB-ARBA"/>
</dbReference>
<evidence type="ECO:0000256" key="8">
    <source>
        <dbReference type="ARBA" id="ARBA00037071"/>
    </source>
</evidence>
<comment type="catalytic activity">
    <reaction evidence="1 9 10">
        <text>[protein]-peptidylproline (omega=180) = [protein]-peptidylproline (omega=0)</text>
        <dbReference type="Rhea" id="RHEA:16237"/>
        <dbReference type="Rhea" id="RHEA-COMP:10747"/>
        <dbReference type="Rhea" id="RHEA-COMP:10748"/>
        <dbReference type="ChEBI" id="CHEBI:83833"/>
        <dbReference type="ChEBI" id="CHEBI:83834"/>
        <dbReference type="EC" id="5.2.1.8"/>
    </reaction>
</comment>
<dbReference type="HOGENOM" id="CLU_098197_2_1_0"/>
<dbReference type="PANTHER" id="PTHR47861:SF3">
    <property type="entry name" value="FKBP-TYPE PEPTIDYL-PROLYL CIS-TRANS ISOMERASE SLYD"/>
    <property type="match status" value="1"/>
</dbReference>
<dbReference type="EC" id="5.2.1.8" evidence="10"/>
<dbReference type="FunCoup" id="E6W6L3">
    <property type="interactions" value="69"/>
</dbReference>
<evidence type="ECO:0000256" key="10">
    <source>
        <dbReference type="RuleBase" id="RU003915"/>
    </source>
</evidence>
<name>E6W6L3_DESIS</name>
<evidence type="ECO:0000313" key="12">
    <source>
        <dbReference type="EMBL" id="ADU65013.1"/>
    </source>
</evidence>
<evidence type="ECO:0000256" key="9">
    <source>
        <dbReference type="PROSITE-ProRule" id="PRU00277"/>
    </source>
</evidence>
<evidence type="ECO:0000256" key="3">
    <source>
        <dbReference type="ARBA" id="ARBA00006577"/>
    </source>
</evidence>
<dbReference type="EMBL" id="CP002432">
    <property type="protein sequence ID" value="ADU65013.1"/>
    <property type="molecule type" value="Genomic_DNA"/>
</dbReference>
<evidence type="ECO:0000259" key="11">
    <source>
        <dbReference type="PROSITE" id="PS50059"/>
    </source>
</evidence>
<evidence type="ECO:0000256" key="4">
    <source>
        <dbReference type="ARBA" id="ARBA00022490"/>
    </source>
</evidence>
<sequence>MAHVKIGDTVRVHYTGSLADGTVFDTSYDRTPLEFTVGDKTIIAGFEEAVVGMSTGEKKKFELSADQAYGERSDEMIYTMDRNALPGEIEPQVGMVLQASFQNGQVTDVQITDVTEDTVTLDANHPLAGKSLHFELELMERDEA</sequence>
<feature type="domain" description="PPIase FKBP-type" evidence="11">
    <location>
        <begin position="7"/>
        <end position="105"/>
    </location>
</feature>
<keyword evidence="6" id="KW-0143">Chaperone</keyword>
<proteinExistence type="inferred from homology"/>
<dbReference type="InterPro" id="IPR046357">
    <property type="entry name" value="PPIase_dom_sf"/>
</dbReference>
<dbReference type="PROSITE" id="PS50059">
    <property type="entry name" value="FKBP_PPIASE"/>
    <property type="match status" value="1"/>
</dbReference>
<dbReference type="InParanoid" id="E6W6L3"/>
<comment type="subcellular location">
    <subcellularLocation>
        <location evidence="2">Cytoplasm</location>
    </subcellularLocation>
</comment>
<dbReference type="STRING" id="653733.Selin_0257"/>
<dbReference type="RefSeq" id="WP_013504902.1">
    <property type="nucleotide sequence ID" value="NC_014836.1"/>
</dbReference>
<evidence type="ECO:0000256" key="5">
    <source>
        <dbReference type="ARBA" id="ARBA00023110"/>
    </source>
</evidence>
<comment type="similarity">
    <text evidence="3 10">Belongs to the FKBP-type PPIase family.</text>
</comment>
<evidence type="ECO:0000256" key="7">
    <source>
        <dbReference type="ARBA" id="ARBA00023235"/>
    </source>
</evidence>
<dbReference type="GO" id="GO:0003755">
    <property type="term" value="F:peptidyl-prolyl cis-trans isomerase activity"/>
    <property type="evidence" value="ECO:0007669"/>
    <property type="project" value="UniProtKB-UniRule"/>
</dbReference>
<dbReference type="InterPro" id="IPR001179">
    <property type="entry name" value="PPIase_FKBP_dom"/>
</dbReference>
<evidence type="ECO:0000313" key="13">
    <source>
        <dbReference type="Proteomes" id="UP000002572"/>
    </source>
</evidence>
<dbReference type="GO" id="GO:0005737">
    <property type="term" value="C:cytoplasm"/>
    <property type="evidence" value="ECO:0007669"/>
    <property type="project" value="UniProtKB-SubCell"/>
</dbReference>
<dbReference type="PANTHER" id="PTHR47861">
    <property type="entry name" value="FKBP-TYPE PEPTIDYL-PROLYL CIS-TRANS ISOMERASE SLYD"/>
    <property type="match status" value="1"/>
</dbReference>